<keyword evidence="2" id="KW-0472">Membrane</keyword>
<feature type="transmembrane region" description="Helical" evidence="2">
    <location>
        <begin position="212"/>
        <end position="235"/>
    </location>
</feature>
<feature type="compositionally biased region" description="Low complexity" evidence="1">
    <location>
        <begin position="244"/>
        <end position="254"/>
    </location>
</feature>
<feature type="region of interest" description="Disordered" evidence="1">
    <location>
        <begin position="119"/>
        <end position="203"/>
    </location>
</feature>
<feature type="compositionally biased region" description="Low complexity" evidence="1">
    <location>
        <begin position="173"/>
        <end position="182"/>
    </location>
</feature>
<name>A0ABP7J6T5_9ACTN</name>
<evidence type="ECO:0000313" key="4">
    <source>
        <dbReference type="Proteomes" id="UP001501821"/>
    </source>
</evidence>
<feature type="compositionally biased region" description="Gly residues" evidence="1">
    <location>
        <begin position="183"/>
        <end position="198"/>
    </location>
</feature>
<reference evidence="4" key="1">
    <citation type="journal article" date="2019" name="Int. J. Syst. Evol. Microbiol.">
        <title>The Global Catalogue of Microorganisms (GCM) 10K type strain sequencing project: providing services to taxonomists for standard genome sequencing and annotation.</title>
        <authorList>
            <consortium name="The Broad Institute Genomics Platform"/>
            <consortium name="The Broad Institute Genome Sequencing Center for Infectious Disease"/>
            <person name="Wu L."/>
            <person name="Ma J."/>
        </authorList>
    </citation>
    <scope>NUCLEOTIDE SEQUENCE [LARGE SCALE GENOMIC DNA]</scope>
    <source>
        <strain evidence="4">JCM 16953</strain>
    </source>
</reference>
<keyword evidence="4" id="KW-1185">Reference proteome</keyword>
<dbReference type="EMBL" id="BAABAH010000021">
    <property type="protein sequence ID" value="GAA3835178.1"/>
    <property type="molecule type" value="Genomic_DNA"/>
</dbReference>
<keyword evidence="2" id="KW-1133">Transmembrane helix</keyword>
<protein>
    <submittedName>
        <fullName evidence="3">Uncharacterized protein</fullName>
    </submittedName>
</protein>
<evidence type="ECO:0000313" key="3">
    <source>
        <dbReference type="EMBL" id="GAA3835178.1"/>
    </source>
</evidence>
<gene>
    <name evidence="3" type="ORF">GCM10022242_40190</name>
</gene>
<organism evidence="3 4">
    <name type="scientific">Nocardioides panacisoli</name>
    <dbReference type="NCBI Taxonomy" id="627624"/>
    <lineage>
        <taxon>Bacteria</taxon>
        <taxon>Bacillati</taxon>
        <taxon>Actinomycetota</taxon>
        <taxon>Actinomycetes</taxon>
        <taxon>Propionibacteriales</taxon>
        <taxon>Nocardioidaceae</taxon>
        <taxon>Nocardioides</taxon>
    </lineage>
</organism>
<proteinExistence type="predicted"/>
<evidence type="ECO:0000256" key="1">
    <source>
        <dbReference type="SAM" id="MobiDB-lite"/>
    </source>
</evidence>
<feature type="region of interest" description="Disordered" evidence="1">
    <location>
        <begin position="237"/>
        <end position="260"/>
    </location>
</feature>
<dbReference type="Proteomes" id="UP001501821">
    <property type="component" value="Unassembled WGS sequence"/>
</dbReference>
<accession>A0ABP7J6T5</accession>
<feature type="compositionally biased region" description="Pro residues" evidence="1">
    <location>
        <begin position="125"/>
        <end position="146"/>
    </location>
</feature>
<keyword evidence="2" id="KW-0812">Transmembrane</keyword>
<sequence>MENAMELHESLYALGMSQGRELFNDADSLRGALDDYLDEDSASTGDINLLVDAVRLGAFQSMNTMLDSGATPDRAVAEAGARLARDRGSADVGGAQWALAVLGYAIGKVSDEQVRRYRTQHMSAPQPPQPGGAPTALPPQAGPAVPPVGQRPADSGPQQTAPVWPSSGGQGASGAPAPSPVGAGSGGVPSYGPPGGFGSSAPVPPGRKRSPLVGILVGLVALIVVVGVVVVVIAVNQGGGSGGSDDPSAGDSSSEGVDVSPDAINERYQSVSTDIATGAAITSCTAADTLAAGETEKIDCDTENGKLQLTTYQSEQGIDQSRTRVVDYKDEGQLSDPVDSGYFYLYDPSNAEDPSRKVAELYWDSKSGLQTALLTAGDGVTSDQLVNTWKATNPTVDEPTELYAPQLQAFATRFSIRRCERIPTLYGGELEEAECAHNGNHVWVAQFSSDHDFKTYRALAKKLAKQDGNIVDRYWWNTNDSSQTEQGKIYGYIDESGNGVLYADYASCLCYFQAYDNGEGDPNAISGQYFSSGES</sequence>
<comment type="caution">
    <text evidence="3">The sequence shown here is derived from an EMBL/GenBank/DDBJ whole genome shotgun (WGS) entry which is preliminary data.</text>
</comment>
<evidence type="ECO:0000256" key="2">
    <source>
        <dbReference type="SAM" id="Phobius"/>
    </source>
</evidence>